<feature type="compositionally biased region" description="Basic and acidic residues" evidence="3">
    <location>
        <begin position="162"/>
        <end position="171"/>
    </location>
</feature>
<dbReference type="Proteomes" id="UP001497457">
    <property type="component" value="Chromosome 11b"/>
</dbReference>
<reference evidence="4" key="1">
    <citation type="submission" date="2024-10" db="EMBL/GenBank/DDBJ databases">
        <authorList>
            <person name="Ryan C."/>
        </authorList>
    </citation>
    <scope>NUCLEOTIDE SEQUENCE [LARGE SCALE GENOMIC DNA]</scope>
</reference>
<evidence type="ECO:0000256" key="3">
    <source>
        <dbReference type="SAM" id="MobiDB-lite"/>
    </source>
</evidence>
<keyword evidence="5" id="KW-1185">Reference proteome</keyword>
<evidence type="ECO:0000256" key="2">
    <source>
        <dbReference type="ARBA" id="ARBA00024341"/>
    </source>
</evidence>
<dbReference type="EMBL" id="OZ075121">
    <property type="protein sequence ID" value="CAL4902025.1"/>
    <property type="molecule type" value="Genomic_DNA"/>
</dbReference>
<dbReference type="AlphaFoldDB" id="A0ABC8W434"/>
<feature type="compositionally biased region" description="Polar residues" evidence="3">
    <location>
        <begin position="147"/>
        <end position="161"/>
    </location>
</feature>
<dbReference type="Pfam" id="PF00612">
    <property type="entry name" value="IQ"/>
    <property type="match status" value="1"/>
</dbReference>
<evidence type="ECO:0000256" key="1">
    <source>
        <dbReference type="ARBA" id="ARBA00022860"/>
    </source>
</evidence>
<dbReference type="PROSITE" id="PS50096">
    <property type="entry name" value="IQ"/>
    <property type="match status" value="2"/>
</dbReference>
<gene>
    <name evidence="4" type="ORF">URODEC1_LOCUS9706</name>
</gene>
<evidence type="ECO:0008006" key="6">
    <source>
        <dbReference type="Google" id="ProtNLM"/>
    </source>
</evidence>
<dbReference type="PANTHER" id="PTHR32295:SF34">
    <property type="entry name" value="OS05G0541100 PROTEIN"/>
    <property type="match status" value="1"/>
</dbReference>
<sequence length="418" mass="45692">MGGKWIKSLVSLKAPEKGGGRKWTRLWRSSSSSGASRASAGEGSALASEASSASADSFTSVLAAVVRAQPRDFRIIRQEWAAVRIQTAFRAFLARRALKALRGIVRLQALVRGRRVRKQLAVTLKCMHALLRVQERVREQRARSSADGQGSKETLTTGRATSTKDAEEQWCDRQGSVDGVKSKLHMKHEGAAKRERAIAYAHFHQHRNSKHSGRPSSPARCIRSHESNRCNHDLSYLEGWMATKPWETRPMERNHTDSQFAKNCEDLNLAVSKLSDASSVKIRRNNVTTRVSAKPTSFLPASSSDFVCEESSPSTSSVTPVSAATTILASEARSDSGHVGGPNYMSLTKSAKARLNGCSSHRGSLQRQQSGELSRVALSSIDTQSNAGSEISVTSKRLNNMSLKSRSMTRSLDKENDG</sequence>
<accession>A0ABC8W434</accession>
<protein>
    <recommendedName>
        <fullName evidence="6">Calmodulin binding protein</fullName>
    </recommendedName>
</protein>
<feature type="compositionally biased region" description="Polar residues" evidence="3">
    <location>
        <begin position="381"/>
        <end position="410"/>
    </location>
</feature>
<evidence type="ECO:0000313" key="4">
    <source>
        <dbReference type="EMBL" id="CAL4902025.1"/>
    </source>
</evidence>
<proteinExistence type="inferred from homology"/>
<feature type="region of interest" description="Disordered" evidence="3">
    <location>
        <begin position="139"/>
        <end position="172"/>
    </location>
</feature>
<name>A0ABC8W434_9POAL</name>
<feature type="region of interest" description="Disordered" evidence="3">
    <location>
        <begin position="381"/>
        <end position="418"/>
    </location>
</feature>
<dbReference type="InterPro" id="IPR000048">
    <property type="entry name" value="IQ_motif_EF-hand-BS"/>
</dbReference>
<comment type="similarity">
    <text evidence="2">Belongs to the IQD family.</text>
</comment>
<keyword evidence="1" id="KW-0112">Calmodulin-binding</keyword>
<evidence type="ECO:0000313" key="5">
    <source>
        <dbReference type="Proteomes" id="UP001497457"/>
    </source>
</evidence>
<dbReference type="GO" id="GO:0005516">
    <property type="term" value="F:calmodulin binding"/>
    <property type="evidence" value="ECO:0007669"/>
    <property type="project" value="UniProtKB-KW"/>
</dbReference>
<dbReference type="PANTHER" id="PTHR32295">
    <property type="entry name" value="IQ-DOMAIN 5-RELATED"/>
    <property type="match status" value="1"/>
</dbReference>
<organism evidence="4 5">
    <name type="scientific">Urochloa decumbens</name>
    <dbReference type="NCBI Taxonomy" id="240449"/>
    <lineage>
        <taxon>Eukaryota</taxon>
        <taxon>Viridiplantae</taxon>
        <taxon>Streptophyta</taxon>
        <taxon>Embryophyta</taxon>
        <taxon>Tracheophyta</taxon>
        <taxon>Spermatophyta</taxon>
        <taxon>Magnoliopsida</taxon>
        <taxon>Liliopsida</taxon>
        <taxon>Poales</taxon>
        <taxon>Poaceae</taxon>
        <taxon>PACMAD clade</taxon>
        <taxon>Panicoideae</taxon>
        <taxon>Panicodae</taxon>
        <taxon>Paniceae</taxon>
        <taxon>Melinidinae</taxon>
        <taxon>Urochloa</taxon>
    </lineage>
</organism>